<reference evidence="1 2" key="1">
    <citation type="submission" date="2023-03" db="EMBL/GenBank/DDBJ databases">
        <title>High-quality genome of Scylla paramamosain provides insights in environmental adaptation.</title>
        <authorList>
            <person name="Zhang L."/>
        </authorList>
    </citation>
    <scope>NUCLEOTIDE SEQUENCE [LARGE SCALE GENOMIC DNA]</scope>
    <source>
        <strain evidence="1">LZ_2023a</strain>
        <tissue evidence="1">Muscle</tissue>
    </source>
</reference>
<evidence type="ECO:0008006" key="3">
    <source>
        <dbReference type="Google" id="ProtNLM"/>
    </source>
</evidence>
<name>A0AAW0U008_SCYPA</name>
<organism evidence="1 2">
    <name type="scientific">Scylla paramamosain</name>
    <name type="common">Mud crab</name>
    <dbReference type="NCBI Taxonomy" id="85552"/>
    <lineage>
        <taxon>Eukaryota</taxon>
        <taxon>Metazoa</taxon>
        <taxon>Ecdysozoa</taxon>
        <taxon>Arthropoda</taxon>
        <taxon>Crustacea</taxon>
        <taxon>Multicrustacea</taxon>
        <taxon>Malacostraca</taxon>
        <taxon>Eumalacostraca</taxon>
        <taxon>Eucarida</taxon>
        <taxon>Decapoda</taxon>
        <taxon>Pleocyemata</taxon>
        <taxon>Brachyura</taxon>
        <taxon>Eubrachyura</taxon>
        <taxon>Portunoidea</taxon>
        <taxon>Portunidae</taxon>
        <taxon>Portuninae</taxon>
        <taxon>Scylla</taxon>
    </lineage>
</organism>
<evidence type="ECO:0000313" key="1">
    <source>
        <dbReference type="EMBL" id="KAK8393342.1"/>
    </source>
</evidence>
<dbReference type="Proteomes" id="UP001487740">
    <property type="component" value="Unassembled WGS sequence"/>
</dbReference>
<keyword evidence="2" id="KW-1185">Reference proteome</keyword>
<dbReference type="SUPFAM" id="SSF52777">
    <property type="entry name" value="CoA-dependent acyltransferases"/>
    <property type="match status" value="2"/>
</dbReference>
<sequence>MAGDMSFLWLRPAIEMEIFCDCANRKGYFVTVYGLSLCSTSPVDDDMMKNALTHLFRKVPSLRTCFRKRENTLWACEMIHEQLDFQVTETKDLVTATEELFNYKFPTTEGPLWCARLLPSTSPFPSSQPDLIPSSDFPHTRTLLLANHHGIADGTTNIFIAQSLLQILDDMITGKPVDDKVQMGNVASGEETKVILTAMVKRLREDKDRLQSIIEDINKSRKAEKLIPQTFPMPMDSNYRVEMVLQDLDKETTQKFFKRCKQEGVTVNSAMTAVINVSLVDFVREGGLEQDTYTIHELHGINMRRYWSGNTNGTLGCHMLLPRVLFSTPAKWREGFWEYTRTIHDTIVRGLEEKDAFLSLLEMVEGASPETIFEKRPYSECDYAIGNIGNVDNRITTKMQNVQLCHLVRSVSCWNDPMYSFFHTLNGCFAYSLVYCNDVLTREMASRFLDITFDNIRAVTQQ</sequence>
<comment type="caution">
    <text evidence="1">The sequence shown here is derived from an EMBL/GenBank/DDBJ whole genome shotgun (WGS) entry which is preliminary data.</text>
</comment>
<protein>
    <recommendedName>
        <fullName evidence="3">Alcohol acetyltransferase</fullName>
    </recommendedName>
</protein>
<dbReference type="AlphaFoldDB" id="A0AAW0U008"/>
<proteinExistence type="predicted"/>
<dbReference type="InterPro" id="IPR023213">
    <property type="entry name" value="CAT-like_dom_sf"/>
</dbReference>
<dbReference type="InterPro" id="IPR052058">
    <property type="entry name" value="Alcohol_O-acetyltransferase"/>
</dbReference>
<gene>
    <name evidence="1" type="ORF">O3P69_013383</name>
</gene>
<dbReference type="PANTHER" id="PTHR28037:SF1">
    <property type="entry name" value="ALCOHOL O-ACETYLTRANSFERASE 1-RELATED"/>
    <property type="match status" value="1"/>
</dbReference>
<accession>A0AAW0U008</accession>
<dbReference type="EMBL" id="JARAKH010000021">
    <property type="protein sequence ID" value="KAK8393342.1"/>
    <property type="molecule type" value="Genomic_DNA"/>
</dbReference>
<dbReference type="Gene3D" id="3.30.559.10">
    <property type="entry name" value="Chloramphenicol acetyltransferase-like domain"/>
    <property type="match status" value="1"/>
</dbReference>
<dbReference type="PANTHER" id="PTHR28037">
    <property type="entry name" value="ALCOHOL O-ACETYLTRANSFERASE 1-RELATED"/>
    <property type="match status" value="1"/>
</dbReference>
<evidence type="ECO:0000313" key="2">
    <source>
        <dbReference type="Proteomes" id="UP001487740"/>
    </source>
</evidence>
<dbReference type="Gene3D" id="3.30.559.30">
    <property type="entry name" value="Nonribosomal peptide synthetase, condensation domain"/>
    <property type="match status" value="1"/>
</dbReference>